<keyword evidence="2" id="KW-1185">Reference proteome</keyword>
<dbReference type="AlphaFoldDB" id="A0A3S0IP70"/>
<comment type="caution">
    <text evidence="1">The sequence shown here is derived from an EMBL/GenBank/DDBJ whole genome shotgun (WGS) entry which is preliminary data.</text>
</comment>
<dbReference type="OrthoDB" id="6265985at2"/>
<gene>
    <name evidence="1" type="ORF">EKG38_21895</name>
</gene>
<dbReference type="RefSeq" id="WP_126523116.1">
    <property type="nucleotide sequence ID" value="NZ_RXNU01000018.1"/>
</dbReference>
<dbReference type="EMBL" id="RXNU01000018">
    <property type="protein sequence ID" value="RTR36783.1"/>
    <property type="molecule type" value="Genomic_DNA"/>
</dbReference>
<sequence length="145" mass="16384">MYQVSRSELDKQQVKYSKKLEKAEAKLLKNQHKLIHDIDNIDLVSKRLNKQVKYRAKIQKYRLKLASQVNNELTEIAVSTDDDANSARYDLPISSATHSMAALGPTGLTQTIELSRPFKIKPCQSCPALKLGLCRCAIKANKRTN</sequence>
<dbReference type="Proteomes" id="UP000267448">
    <property type="component" value="Unassembled WGS sequence"/>
</dbReference>
<evidence type="ECO:0000313" key="2">
    <source>
        <dbReference type="Proteomes" id="UP000267448"/>
    </source>
</evidence>
<organism evidence="1 2">
    <name type="scientific">Shewanella canadensis</name>
    <dbReference type="NCBI Taxonomy" id="271096"/>
    <lineage>
        <taxon>Bacteria</taxon>
        <taxon>Pseudomonadati</taxon>
        <taxon>Pseudomonadota</taxon>
        <taxon>Gammaproteobacteria</taxon>
        <taxon>Alteromonadales</taxon>
        <taxon>Shewanellaceae</taxon>
        <taxon>Shewanella</taxon>
    </lineage>
</organism>
<protein>
    <submittedName>
        <fullName evidence="1">Uncharacterized protein</fullName>
    </submittedName>
</protein>
<evidence type="ECO:0000313" key="1">
    <source>
        <dbReference type="EMBL" id="RTR36783.1"/>
    </source>
</evidence>
<proteinExistence type="predicted"/>
<reference evidence="1 2" key="1">
    <citation type="submission" date="2018-12" db="EMBL/GenBank/DDBJ databases">
        <authorList>
            <person name="Yu L."/>
        </authorList>
    </citation>
    <scope>NUCLEOTIDE SEQUENCE [LARGE SCALE GENOMIC DNA]</scope>
    <source>
        <strain evidence="1 2">HAW-EB2</strain>
    </source>
</reference>
<name>A0A3S0IP70_9GAMM</name>
<accession>A0A3S0IP70</accession>